<proteinExistence type="inferred from homology"/>
<dbReference type="AlphaFoldDB" id="A0A4S2HE94"/>
<dbReference type="NCBIfam" id="NF006718">
    <property type="entry name" value="PRK09256.1"/>
    <property type="match status" value="1"/>
</dbReference>
<gene>
    <name evidence="4" type="ORF">E5162_03365</name>
</gene>
<comment type="similarity">
    <text evidence="1">Belongs to the prokaryotic/mitochondrial release factor family.</text>
</comment>
<sequence>MRITETLAIDESEIEERFVRASGPGGQHVNTTSSAVQLRFDVKGSPSLPDAVKHRLMRLAGSRMTKTGELIIQADGERSQARNREAARERLKALLIAATKTPKPRKKSRPSLSSVRRQKQAKKQRSDKKALRRTPRAE</sequence>
<dbReference type="GO" id="GO:0043022">
    <property type="term" value="F:ribosome binding"/>
    <property type="evidence" value="ECO:0007669"/>
    <property type="project" value="TreeGrafter"/>
</dbReference>
<evidence type="ECO:0000256" key="1">
    <source>
        <dbReference type="ARBA" id="ARBA00010835"/>
    </source>
</evidence>
<reference evidence="4 5" key="1">
    <citation type="journal article" date="2013" name="Int. J. Syst. Evol. Microbiol.">
        <title>Marinicauda pacifica gen. nov., sp. nov., a prosthecate alphaproteobacterium of the family Hyphomonadaceae isolated from deep seawater.</title>
        <authorList>
            <person name="Zhang X.Y."/>
            <person name="Li G.W."/>
            <person name="Wang C.S."/>
            <person name="Zhang Y.J."/>
            <person name="Xu X.W."/>
            <person name="Li H."/>
            <person name="Liu A."/>
            <person name="Liu C."/>
            <person name="Xie B.B."/>
            <person name="Qin Q.L."/>
            <person name="Xu Z."/>
            <person name="Chen X.L."/>
            <person name="Zhou B.C."/>
            <person name="Zhang Y.Z."/>
        </authorList>
    </citation>
    <scope>NUCLEOTIDE SEQUENCE [LARGE SCALE GENOMIC DNA]</scope>
    <source>
        <strain evidence="4 5">P-1 km-3</strain>
    </source>
</reference>
<accession>A0A4S2HE94</accession>
<feature type="compositionally biased region" description="Basic residues" evidence="2">
    <location>
        <begin position="116"/>
        <end position="138"/>
    </location>
</feature>
<dbReference type="Proteomes" id="UP000305451">
    <property type="component" value="Unassembled WGS sequence"/>
</dbReference>
<keyword evidence="4" id="KW-0378">Hydrolase</keyword>
<dbReference type="EC" id="3.1.1.29" evidence="4"/>
<dbReference type="RefSeq" id="WP_135943522.1">
    <property type="nucleotide sequence ID" value="NZ_BMEI01000001.1"/>
</dbReference>
<dbReference type="PANTHER" id="PTHR47814">
    <property type="entry name" value="PEPTIDYL-TRNA HYDROLASE ARFB"/>
    <property type="match status" value="1"/>
</dbReference>
<feature type="region of interest" description="Disordered" evidence="2">
    <location>
        <begin position="95"/>
        <end position="138"/>
    </location>
</feature>
<dbReference type="GO" id="GO:0003747">
    <property type="term" value="F:translation release factor activity"/>
    <property type="evidence" value="ECO:0007669"/>
    <property type="project" value="InterPro"/>
</dbReference>
<evidence type="ECO:0000256" key="2">
    <source>
        <dbReference type="SAM" id="MobiDB-lite"/>
    </source>
</evidence>
<feature type="domain" description="Prokaryotic-type class I peptide chain release factors" evidence="3">
    <location>
        <begin position="20"/>
        <end position="36"/>
    </location>
</feature>
<evidence type="ECO:0000313" key="4">
    <source>
        <dbReference type="EMBL" id="TGY94326.1"/>
    </source>
</evidence>
<dbReference type="InterPro" id="IPR000352">
    <property type="entry name" value="Pep_chain_release_fac_I"/>
</dbReference>
<protein>
    <submittedName>
        <fullName evidence="4">Aminoacyl-tRNA hydrolase</fullName>
        <ecNumber evidence="4">3.1.1.29</ecNumber>
    </submittedName>
</protein>
<dbReference type="InterPro" id="IPR045853">
    <property type="entry name" value="Pep_chain_release_fac_I_sf"/>
</dbReference>
<dbReference type="Gene3D" id="3.30.160.20">
    <property type="match status" value="1"/>
</dbReference>
<organism evidence="4 5">
    <name type="scientific">Marinicauda pacifica</name>
    <dbReference type="NCBI Taxonomy" id="1133559"/>
    <lineage>
        <taxon>Bacteria</taxon>
        <taxon>Pseudomonadati</taxon>
        <taxon>Pseudomonadota</taxon>
        <taxon>Alphaproteobacteria</taxon>
        <taxon>Maricaulales</taxon>
        <taxon>Maricaulaceae</taxon>
        <taxon>Marinicauda</taxon>
    </lineage>
</organism>
<evidence type="ECO:0000313" key="5">
    <source>
        <dbReference type="Proteomes" id="UP000305451"/>
    </source>
</evidence>
<comment type="caution">
    <text evidence="4">The sequence shown here is derived from an EMBL/GenBank/DDBJ whole genome shotgun (WGS) entry which is preliminary data.</text>
</comment>
<dbReference type="GO" id="GO:0004045">
    <property type="term" value="F:peptidyl-tRNA hydrolase activity"/>
    <property type="evidence" value="ECO:0007669"/>
    <property type="project" value="UniProtKB-EC"/>
</dbReference>
<evidence type="ECO:0000259" key="3">
    <source>
        <dbReference type="PROSITE" id="PS00745"/>
    </source>
</evidence>
<dbReference type="GO" id="GO:0072344">
    <property type="term" value="P:rescue of stalled ribosome"/>
    <property type="evidence" value="ECO:0007669"/>
    <property type="project" value="TreeGrafter"/>
</dbReference>
<dbReference type="PROSITE" id="PS00745">
    <property type="entry name" value="RF_PROK_I"/>
    <property type="match status" value="1"/>
</dbReference>
<dbReference type="SUPFAM" id="SSF75620">
    <property type="entry name" value="Release factor"/>
    <property type="match status" value="1"/>
</dbReference>
<dbReference type="Pfam" id="PF00472">
    <property type="entry name" value="RF-1"/>
    <property type="match status" value="1"/>
</dbReference>
<dbReference type="PANTHER" id="PTHR47814:SF1">
    <property type="entry name" value="PEPTIDYL-TRNA HYDROLASE ARFB"/>
    <property type="match status" value="1"/>
</dbReference>
<dbReference type="OrthoDB" id="9815709at2"/>
<name>A0A4S2HE94_9PROT</name>
<keyword evidence="5" id="KW-1185">Reference proteome</keyword>
<dbReference type="EMBL" id="SRXV01000001">
    <property type="protein sequence ID" value="TGY94326.1"/>
    <property type="molecule type" value="Genomic_DNA"/>
</dbReference>